<evidence type="ECO:0000313" key="12">
    <source>
        <dbReference type="EMBL" id="AKV80825.1"/>
    </source>
</evidence>
<dbReference type="Proteomes" id="UP000068832">
    <property type="component" value="Chromosome"/>
</dbReference>
<dbReference type="Proteomes" id="UP000062475">
    <property type="component" value="Chromosome"/>
</dbReference>
<dbReference type="InterPro" id="IPR001465">
    <property type="entry name" value="Malate_synthase_TIM"/>
</dbReference>
<dbReference type="InterPro" id="IPR044856">
    <property type="entry name" value="Malate_synth_C_sf"/>
</dbReference>
<keyword evidence="4" id="KW-0816">Tricarboxylic acid cycle</keyword>
<protein>
    <recommendedName>
        <fullName evidence="2">malate synthase</fullName>
        <ecNumber evidence="2">2.3.3.9</ecNumber>
    </recommendedName>
</protein>
<dbReference type="GO" id="GO:0005737">
    <property type="term" value="C:cytoplasm"/>
    <property type="evidence" value="ECO:0007669"/>
    <property type="project" value="TreeGrafter"/>
</dbReference>
<dbReference type="PANTHER" id="PTHR42902:SF1">
    <property type="entry name" value="MALATE SYNTHASE 1-RELATED"/>
    <property type="match status" value="1"/>
</dbReference>
<dbReference type="Proteomes" id="UP000029084">
    <property type="component" value="Chromosome"/>
</dbReference>
<dbReference type="RefSeq" id="WP_012020994.1">
    <property type="nucleotide sequence ID" value="NZ_CP008822.1"/>
</dbReference>
<proteinExistence type="inferred from homology"/>
<accession>A0A088E5D7</accession>
<dbReference type="Proteomes" id="UP000061362">
    <property type="component" value="Chromosome"/>
</dbReference>
<dbReference type="GO" id="GO:0004474">
    <property type="term" value="F:malate synthase activity"/>
    <property type="evidence" value="ECO:0007669"/>
    <property type="project" value="UniProtKB-EC"/>
</dbReference>
<name>A0A088E5D7_9CREN</name>
<comment type="catalytic activity">
    <reaction evidence="6">
        <text>glyoxylate + acetyl-CoA + H2O = (S)-malate + CoA + H(+)</text>
        <dbReference type="Rhea" id="RHEA:18181"/>
        <dbReference type="ChEBI" id="CHEBI:15377"/>
        <dbReference type="ChEBI" id="CHEBI:15378"/>
        <dbReference type="ChEBI" id="CHEBI:15589"/>
        <dbReference type="ChEBI" id="CHEBI:36655"/>
        <dbReference type="ChEBI" id="CHEBI:57287"/>
        <dbReference type="ChEBI" id="CHEBI:57288"/>
        <dbReference type="EC" id="2.3.3.9"/>
    </reaction>
</comment>
<dbReference type="GeneID" id="91755512"/>
<evidence type="ECO:0000313" key="15">
    <source>
        <dbReference type="Proteomes" id="UP000056255"/>
    </source>
</evidence>
<evidence type="ECO:0000313" key="9">
    <source>
        <dbReference type="EMBL" id="AKV74089.1"/>
    </source>
</evidence>
<dbReference type="InterPro" id="IPR006252">
    <property type="entry name" value="Malate_synthA"/>
</dbReference>
<evidence type="ECO:0000313" key="18">
    <source>
        <dbReference type="Proteomes" id="UP000062475"/>
    </source>
</evidence>
<evidence type="ECO:0000313" key="11">
    <source>
        <dbReference type="EMBL" id="AKV78580.1"/>
    </source>
</evidence>
<dbReference type="GO" id="GO:0006097">
    <property type="term" value="P:glyoxylate cycle"/>
    <property type="evidence" value="ECO:0007669"/>
    <property type="project" value="UniProtKB-KW"/>
</dbReference>
<reference evidence="16 17" key="2">
    <citation type="journal article" date="2015" name="Genome Announc.">
        <title>Complete Genome Sequences of Evolved Arsenate-Resistant Metallosphaera sedula Strains.</title>
        <authorList>
            <person name="Ai C."/>
            <person name="McCarthy S."/>
            <person name="Schackwitz W."/>
            <person name="Martin J."/>
            <person name="Lipzen A."/>
            <person name="Blum P."/>
        </authorList>
    </citation>
    <scope>NUCLEOTIDE SEQUENCE [LARGE SCALE GENOMIC DNA]</scope>
    <source>
        <strain evidence="11 17">ARS120-1</strain>
        <strain evidence="12 16">ARS120-2</strain>
        <strain evidence="9 19">ARS50-1</strain>
        <strain evidence="10 18">ARS50-2</strain>
    </source>
</reference>
<comment type="similarity">
    <text evidence="1">Belongs to the malate synthase family.</text>
</comment>
<dbReference type="Proteomes" id="UP000056255">
    <property type="component" value="Chromosome"/>
</dbReference>
<dbReference type="AlphaFoldDB" id="A0A088E5D7"/>
<evidence type="ECO:0000256" key="5">
    <source>
        <dbReference type="ARBA" id="ARBA00022679"/>
    </source>
</evidence>
<evidence type="ECO:0000256" key="2">
    <source>
        <dbReference type="ARBA" id="ARBA00012636"/>
    </source>
</evidence>
<keyword evidence="3" id="KW-0329">Glyoxylate bypass</keyword>
<dbReference type="Gene3D" id="1.20.1220.12">
    <property type="entry name" value="Malate synthase, domain III"/>
    <property type="match status" value="1"/>
</dbReference>
<dbReference type="Pfam" id="PF01274">
    <property type="entry name" value="MS_TIM-barrel"/>
    <property type="match status" value="1"/>
</dbReference>
<dbReference type="Proteomes" id="UP000062398">
    <property type="component" value="Chromosome"/>
</dbReference>
<evidence type="ECO:0000313" key="19">
    <source>
        <dbReference type="Proteomes" id="UP000068832"/>
    </source>
</evidence>
<gene>
    <name evidence="8" type="ORF">HA72_1042</name>
    <name evidence="9" type="ORF">MsedA_1055</name>
    <name evidence="10" type="ORF">MsedB_1057</name>
    <name evidence="11" type="ORF">MsedC_1055</name>
    <name evidence="12" type="ORF">MsedD_1056</name>
    <name evidence="13" type="ORF">MsedE_1057</name>
</gene>
<dbReference type="OrthoDB" id="24568at2157"/>
<dbReference type="PANTHER" id="PTHR42902">
    <property type="entry name" value="MALATE SYNTHASE"/>
    <property type="match status" value="1"/>
</dbReference>
<feature type="domain" description="Malate synthase TIM barrel" evidence="7">
    <location>
        <begin position="219"/>
        <end position="420"/>
    </location>
</feature>
<dbReference type="InterPro" id="IPR011076">
    <property type="entry name" value="Malate_synth_sf"/>
</dbReference>
<reference evidence="13 15" key="3">
    <citation type="submission" date="2015-07" db="EMBL/GenBank/DDBJ databases">
        <title>Physiological, transcriptional responses and genome re-sequencing of acid resistant extremely thermoacidophilic Metallosphaera sedula SARC-M1.</title>
        <authorList>
            <person name="Ai C."/>
            <person name="McCarthy S."/>
            <person name="Eckrich V."/>
            <person name="Rudrappa D."/>
            <person name="Qiu G."/>
            <person name="Blum P."/>
        </authorList>
    </citation>
    <scope>NUCLEOTIDE SEQUENCE [LARGE SCALE GENOMIC DNA]</scope>
    <source>
        <strain evidence="13 15">SARC-M1</strain>
    </source>
</reference>
<evidence type="ECO:0000313" key="16">
    <source>
        <dbReference type="Proteomes" id="UP000061362"/>
    </source>
</evidence>
<evidence type="ECO:0000256" key="6">
    <source>
        <dbReference type="ARBA" id="ARBA00047918"/>
    </source>
</evidence>
<evidence type="ECO:0000256" key="3">
    <source>
        <dbReference type="ARBA" id="ARBA00022435"/>
    </source>
</evidence>
<dbReference type="OMA" id="FWIWRER"/>
<dbReference type="EMBL" id="CP012175">
    <property type="protein sequence ID" value="AKV80825.1"/>
    <property type="molecule type" value="Genomic_DNA"/>
</dbReference>
<evidence type="ECO:0000313" key="14">
    <source>
        <dbReference type="Proteomes" id="UP000029084"/>
    </source>
</evidence>
<dbReference type="GO" id="GO:0006099">
    <property type="term" value="P:tricarboxylic acid cycle"/>
    <property type="evidence" value="ECO:0007669"/>
    <property type="project" value="UniProtKB-KW"/>
</dbReference>
<reference evidence="8 14" key="1">
    <citation type="journal article" date="2014" name="J. Bacteriol.">
        <title>Role of an Archaeal PitA Transporter in the Copper and Arsenic Resistance of Metallosphaera sedula, an Extreme Thermoacidophile.</title>
        <authorList>
            <person name="McCarthy S."/>
            <person name="Ai C."/>
            <person name="Wheaton G."/>
            <person name="Tevatia R."/>
            <person name="Eckrich V."/>
            <person name="Kelly R."/>
            <person name="Blum P."/>
        </authorList>
    </citation>
    <scope>NUCLEOTIDE SEQUENCE [LARGE SCALE GENOMIC DNA]</scope>
    <source>
        <strain evidence="8 14">CuR1</strain>
    </source>
</reference>
<keyword evidence="5" id="KW-0808">Transferase</keyword>
<organism evidence="8 14">
    <name type="scientific">Metallosphaera sedula</name>
    <dbReference type="NCBI Taxonomy" id="43687"/>
    <lineage>
        <taxon>Archaea</taxon>
        <taxon>Thermoproteota</taxon>
        <taxon>Thermoprotei</taxon>
        <taxon>Sulfolobales</taxon>
        <taxon>Sulfolobaceae</taxon>
        <taxon>Metallosphaera</taxon>
    </lineage>
</organism>
<dbReference type="Gene3D" id="3.20.20.360">
    <property type="entry name" value="Malate synthase, domain 3"/>
    <property type="match status" value="1"/>
</dbReference>
<dbReference type="EMBL" id="CP012176">
    <property type="protein sequence ID" value="AKV83069.1"/>
    <property type="molecule type" value="Genomic_DNA"/>
</dbReference>
<dbReference type="InterPro" id="IPR046363">
    <property type="entry name" value="MS_N_TIM-barrel_dom"/>
</dbReference>
<dbReference type="SUPFAM" id="SSF51645">
    <property type="entry name" value="Malate synthase G"/>
    <property type="match status" value="1"/>
</dbReference>
<dbReference type="EMBL" id="CP012174">
    <property type="protein sequence ID" value="AKV78580.1"/>
    <property type="molecule type" value="Genomic_DNA"/>
</dbReference>
<evidence type="ECO:0000313" key="17">
    <source>
        <dbReference type="Proteomes" id="UP000062398"/>
    </source>
</evidence>
<evidence type="ECO:0000313" key="8">
    <source>
        <dbReference type="EMBL" id="AIM27193.1"/>
    </source>
</evidence>
<evidence type="ECO:0000259" key="7">
    <source>
        <dbReference type="Pfam" id="PF01274"/>
    </source>
</evidence>
<dbReference type="EMBL" id="CP012173">
    <property type="protein sequence ID" value="AKV76329.1"/>
    <property type="molecule type" value="Genomic_DNA"/>
</dbReference>
<evidence type="ECO:0000313" key="10">
    <source>
        <dbReference type="EMBL" id="AKV76329.1"/>
    </source>
</evidence>
<sequence length="870" mass="99799">MTDQVKVEIDPLVKERYGVLFGNKNVNGKVVNVEQVIGELTLELRGEIERAMWERRKLLDSRREVRDKYSFPPMEEKFTHPVTGEVRTFREIVQGLIDNLLDRNTPLRWRLNENLPVPPEVDPFKVPGLEITGPWNPVDMAIKQINADVSATMGPDDEDAAPPDFIPFGSQEKEVGLYLSRVNEHMILSGEISEVEITKKGERRKYRINKPRERWPTSIHRVPGMHLLDFHVKVNGKPAPSIIVDYVIHVLNDFEPLRKRGSLLYFYQPKVQFPEEASIIAKILWKLERILGAEKPGTLIKMKALYEEGNAGRFLPVIMWYWRFWLVGLNVGRWDYTASLIEMWNQRVLPDPQNGPLMGMTARHMMAYQRYNAILNIMAGGSPIGGMNAVMLYAENDPYGRARHNPVTLRSMWLDKMRERLVGLIFVPEGEVESVTLEDILSGKVKGKLYDGYRQSWVASPDERYVSAGNLPLRAPLEKLQAMLVAPEEWETVDGKRVAPKVSSGLTESERKLFISLGLLNEKGKITPFVLRDMTPEGFLKLLGGDLWDALYNIPPGEITVENIQHAFYMAANYGFQILNGNLAAAIDDYVLFPGRVVRFMNDLATYRIFVTWLWTVVQHEPAVTKDGWLKGPKLTEDGVIPADPVIQLKAGERFTKEHFQKLWELHNQWTRAFFEEYDRLTAIRIVASIISKRTGINVDKLVQAMIRGEAEKLVGHQTEIGAIPRIREIVSKAYGAYPRYVREISLEEASHKISEIVGNHELVRRELESMQPRFDRSKAPLIMDVLRRQMLCPNLIQHSGRVLFIIADKDESTREKILEAVYYLDREGRPLFRDMGRPSRVLLARAVEEGKMPKYALEAHDYVYDIPES</sequence>
<evidence type="ECO:0000313" key="13">
    <source>
        <dbReference type="EMBL" id="AKV83069.1"/>
    </source>
</evidence>
<evidence type="ECO:0000256" key="1">
    <source>
        <dbReference type="ARBA" id="ARBA00006394"/>
    </source>
</evidence>
<dbReference type="PATRIC" id="fig|43687.5.peg.1083"/>
<dbReference type="EMBL" id="CP008822">
    <property type="protein sequence ID" value="AIM27193.1"/>
    <property type="molecule type" value="Genomic_DNA"/>
</dbReference>
<evidence type="ECO:0000256" key="4">
    <source>
        <dbReference type="ARBA" id="ARBA00022532"/>
    </source>
</evidence>
<dbReference type="EMBL" id="CP012172">
    <property type="protein sequence ID" value="AKV74089.1"/>
    <property type="molecule type" value="Genomic_DNA"/>
</dbReference>
<dbReference type="EC" id="2.3.3.9" evidence="2"/>